<dbReference type="InterPro" id="IPR006059">
    <property type="entry name" value="SBP"/>
</dbReference>
<evidence type="ECO:0000313" key="7">
    <source>
        <dbReference type="Proteomes" id="UP000400924"/>
    </source>
</evidence>
<keyword evidence="3" id="KW-0472">Membrane</keyword>
<keyword evidence="4" id="KW-0564">Palmitate</keyword>
<organism evidence="6 7">
    <name type="scientific">Streptomyces spongiae</name>
    <dbReference type="NCBI Taxonomy" id="565072"/>
    <lineage>
        <taxon>Bacteria</taxon>
        <taxon>Bacillati</taxon>
        <taxon>Actinomycetota</taxon>
        <taxon>Actinomycetes</taxon>
        <taxon>Kitasatosporales</taxon>
        <taxon>Streptomycetaceae</taxon>
        <taxon>Streptomyces</taxon>
    </lineage>
</organism>
<dbReference type="PANTHER" id="PTHR43649:SF33">
    <property type="entry name" value="POLYGALACTURONAN_RHAMNOGALACTURONAN-BINDING PROTEIN YTCQ"/>
    <property type="match status" value="1"/>
</dbReference>
<evidence type="ECO:0000256" key="3">
    <source>
        <dbReference type="ARBA" id="ARBA00023136"/>
    </source>
</evidence>
<accession>A0A5N8X885</accession>
<dbReference type="Proteomes" id="UP000400924">
    <property type="component" value="Unassembled WGS sequence"/>
</dbReference>
<keyword evidence="2" id="KW-0732">Signal</keyword>
<dbReference type="EMBL" id="VJZC01000001">
    <property type="protein sequence ID" value="MPY55632.1"/>
    <property type="molecule type" value="Genomic_DNA"/>
</dbReference>
<name>A0A5N8X885_9ACTN</name>
<evidence type="ECO:0000313" key="6">
    <source>
        <dbReference type="EMBL" id="MPY55632.1"/>
    </source>
</evidence>
<protein>
    <submittedName>
        <fullName evidence="6">Extracellular solute-binding protein</fullName>
    </submittedName>
</protein>
<keyword evidence="5" id="KW-0449">Lipoprotein</keyword>
<dbReference type="PANTHER" id="PTHR43649">
    <property type="entry name" value="ARABINOSE-BINDING PROTEIN-RELATED"/>
    <property type="match status" value="1"/>
</dbReference>
<dbReference type="Gene3D" id="3.40.190.10">
    <property type="entry name" value="Periplasmic binding protein-like II"/>
    <property type="match status" value="2"/>
</dbReference>
<evidence type="ECO:0000256" key="4">
    <source>
        <dbReference type="ARBA" id="ARBA00023139"/>
    </source>
</evidence>
<keyword evidence="7" id="KW-1185">Reference proteome</keyword>
<dbReference type="Pfam" id="PF01547">
    <property type="entry name" value="SBP_bac_1"/>
    <property type="match status" value="1"/>
</dbReference>
<reference evidence="6 7" key="1">
    <citation type="submission" date="2019-07" db="EMBL/GenBank/DDBJ databases">
        <title>New species of Amycolatopsis and Streptomyces.</title>
        <authorList>
            <person name="Duangmal K."/>
            <person name="Teo W.F.A."/>
            <person name="Lipun K."/>
        </authorList>
    </citation>
    <scope>NUCLEOTIDE SEQUENCE [LARGE SCALE GENOMIC DNA]</scope>
    <source>
        <strain evidence="6 7">NBRC 106415</strain>
    </source>
</reference>
<sequence length="435" mass="44915">MRPASRPTIALALATAGALMLSGCGGGGGTKNEAASVAAAAAPADSGTVTLIAQASGNKPEPLAEVISSFEKKHPDIKVKAEYLPIGTTYANSLRTRLRGGNQPDVFYAAPGGGGLTSLLNLADAGLTADLTQQSWTKGLVDDNARELFYKDGRLWGVPFDRVVVAQVYNGAALKESGIEIPRTMDELLAACKTAKKQGKTMLALAGASTENAGLMASALAANYVLADEPHFNSERTEGKTSFADSKGWQSTTQAIVDMKKAGCFQKGAEAADIPQAAPALVEGKALSFIIPTGAFGALRGISPDLKLEAHPLPGVTAEGTNLYSSQSDALAISAKGAKNGAATTFLKYVSTGGGDKVYAEVTGNLPLKGTLDDPALDGLSGILADEKHVFPLIQLPWPNPEVYSELGKGVQGLLTGQQSPADVLKSMDAAWQNS</sequence>
<dbReference type="AlphaFoldDB" id="A0A5N8X885"/>
<dbReference type="OrthoDB" id="2509690at2"/>
<dbReference type="InterPro" id="IPR050490">
    <property type="entry name" value="Bact_solute-bd_prot1"/>
</dbReference>
<dbReference type="RefSeq" id="WP_152769122.1">
    <property type="nucleotide sequence ID" value="NZ_VJZC01000001.1"/>
</dbReference>
<dbReference type="PROSITE" id="PS51257">
    <property type="entry name" value="PROKAR_LIPOPROTEIN"/>
    <property type="match status" value="1"/>
</dbReference>
<keyword evidence="1" id="KW-1003">Cell membrane</keyword>
<evidence type="ECO:0000256" key="2">
    <source>
        <dbReference type="ARBA" id="ARBA00022729"/>
    </source>
</evidence>
<evidence type="ECO:0000256" key="1">
    <source>
        <dbReference type="ARBA" id="ARBA00022475"/>
    </source>
</evidence>
<proteinExistence type="predicted"/>
<evidence type="ECO:0000256" key="5">
    <source>
        <dbReference type="ARBA" id="ARBA00023288"/>
    </source>
</evidence>
<dbReference type="SUPFAM" id="SSF53850">
    <property type="entry name" value="Periplasmic binding protein-like II"/>
    <property type="match status" value="1"/>
</dbReference>
<comment type="caution">
    <text evidence="6">The sequence shown here is derived from an EMBL/GenBank/DDBJ whole genome shotgun (WGS) entry which is preliminary data.</text>
</comment>
<gene>
    <name evidence="6" type="ORF">FNH08_00040</name>
</gene>